<reference evidence="1" key="1">
    <citation type="submission" date="2021-06" db="EMBL/GenBank/DDBJ databases">
        <authorList>
            <person name="Kallberg Y."/>
            <person name="Tangrot J."/>
            <person name="Rosling A."/>
        </authorList>
    </citation>
    <scope>NUCLEOTIDE SEQUENCE</scope>
    <source>
        <strain evidence="1">AU212A</strain>
    </source>
</reference>
<evidence type="ECO:0000313" key="2">
    <source>
        <dbReference type="Proteomes" id="UP000789860"/>
    </source>
</evidence>
<accession>A0ACA9NCY2</accession>
<gene>
    <name evidence="1" type="ORF">SCALOS_LOCUS8627</name>
</gene>
<dbReference type="EMBL" id="CAJVPM010023453">
    <property type="protein sequence ID" value="CAG8649725.1"/>
    <property type="molecule type" value="Genomic_DNA"/>
</dbReference>
<feature type="non-terminal residue" evidence="1">
    <location>
        <position position="1"/>
    </location>
</feature>
<dbReference type="Proteomes" id="UP000789860">
    <property type="component" value="Unassembled WGS sequence"/>
</dbReference>
<name>A0ACA9NCY2_9GLOM</name>
<comment type="caution">
    <text evidence="1">The sequence shown here is derived from an EMBL/GenBank/DDBJ whole genome shotgun (WGS) entry which is preliminary data.</text>
</comment>
<evidence type="ECO:0000313" key="1">
    <source>
        <dbReference type="EMBL" id="CAG8649725.1"/>
    </source>
</evidence>
<protein>
    <submittedName>
        <fullName evidence="1">8936_t:CDS:1</fullName>
    </submittedName>
</protein>
<sequence>LCTLPLSENIRQFIRQRALEGLDAFGIQQLLRFRAIELQDQIRLLETDQHSESFQNIQQLRDGLVTKEDIYAIVRDVMKASIYLDDDEIKSLDKWKAKIINTGGCCLFEQGNNPNSNLVDTGFLFAFQTKKQKESMQHARVICLDGTHGMNKYDYHLFTLIIRHPLAGSGYPIAFLISEYKKSLTLMKWLDFLKQEHNEWCPDIFMVDDAGEEIKAIEEKFSDSTVLLCHFHVLRSWRRKLNYHSGTKVDNHKAIVWKDLWQLMKTEGWDDAEAKKQVIEAIDRWRRFNIEAVNIFANYFERWWKPKYDKWMLKYTYMRGRPGRRLDSEVYLLIEVVLRDLEFSAFLDELKVGRMNPQRHQQRIREIIGTTNINPNDIYSVGSGIWIVHSITNNDIEYSVRRKDL</sequence>
<organism evidence="1 2">
    <name type="scientific">Scutellospora calospora</name>
    <dbReference type="NCBI Taxonomy" id="85575"/>
    <lineage>
        <taxon>Eukaryota</taxon>
        <taxon>Fungi</taxon>
        <taxon>Fungi incertae sedis</taxon>
        <taxon>Mucoromycota</taxon>
        <taxon>Glomeromycotina</taxon>
        <taxon>Glomeromycetes</taxon>
        <taxon>Diversisporales</taxon>
        <taxon>Gigasporaceae</taxon>
        <taxon>Scutellospora</taxon>
    </lineage>
</organism>
<feature type="non-terminal residue" evidence="1">
    <location>
        <position position="405"/>
    </location>
</feature>
<proteinExistence type="predicted"/>
<keyword evidence="2" id="KW-1185">Reference proteome</keyword>